<evidence type="ECO:0000313" key="2">
    <source>
        <dbReference type="EMBL" id="EMA39946.1"/>
    </source>
</evidence>
<evidence type="ECO:0000259" key="1">
    <source>
        <dbReference type="Pfam" id="PF18480"/>
    </source>
</evidence>
<dbReference type="Pfam" id="PF18480">
    <property type="entry name" value="DUF5615"/>
    <property type="match status" value="1"/>
</dbReference>
<dbReference type="OrthoDB" id="147476at2157"/>
<dbReference type="AlphaFoldDB" id="M0M2M1"/>
<dbReference type="Proteomes" id="UP000011566">
    <property type="component" value="Unassembled WGS sequence"/>
</dbReference>
<reference evidence="2 3" key="1">
    <citation type="journal article" date="2014" name="PLoS Genet.">
        <title>Phylogenetically driven sequencing of extremely halophilic archaea reveals strategies for static and dynamic osmo-response.</title>
        <authorList>
            <person name="Becker E.A."/>
            <person name="Seitzer P.M."/>
            <person name="Tritt A."/>
            <person name="Larsen D."/>
            <person name="Krusor M."/>
            <person name="Yao A.I."/>
            <person name="Wu D."/>
            <person name="Madern D."/>
            <person name="Eisen J.A."/>
            <person name="Darling A.E."/>
            <person name="Facciotti M.T."/>
        </authorList>
    </citation>
    <scope>NUCLEOTIDE SEQUENCE [LARGE SCALE GENOMIC DNA]</scope>
    <source>
        <strain evidence="2 3">100A6</strain>
    </source>
</reference>
<keyword evidence="3" id="KW-1185">Reference proteome</keyword>
<gene>
    <name evidence="2" type="ORF">C447_05323</name>
</gene>
<protein>
    <recommendedName>
        <fullName evidence="1">DUF5615 domain-containing protein</fullName>
    </recommendedName>
</protein>
<name>M0M2M1_9EURY</name>
<feature type="domain" description="DUF5615" evidence="1">
    <location>
        <begin position="1"/>
        <end position="65"/>
    </location>
</feature>
<dbReference type="PATRIC" id="fig|1132509.6.peg.1223"/>
<proteinExistence type="predicted"/>
<dbReference type="InterPro" id="IPR041049">
    <property type="entry name" value="DUF5615"/>
</dbReference>
<evidence type="ECO:0000313" key="3">
    <source>
        <dbReference type="Proteomes" id="UP000011566"/>
    </source>
</evidence>
<accession>M0M2M1</accession>
<dbReference type="RefSeq" id="WP_007691615.1">
    <property type="nucleotide sequence ID" value="NZ_AJRK01000086.1"/>
</dbReference>
<comment type="caution">
    <text evidence="2">The sequence shown here is derived from an EMBL/GenBank/DDBJ whole genome shotgun (WGS) entry which is preliminary data.</text>
</comment>
<organism evidence="2 3">
    <name type="scientific">Halococcus hamelinensis 100A6</name>
    <dbReference type="NCBI Taxonomy" id="1132509"/>
    <lineage>
        <taxon>Archaea</taxon>
        <taxon>Methanobacteriati</taxon>
        <taxon>Methanobacteriota</taxon>
        <taxon>Stenosarchaea group</taxon>
        <taxon>Halobacteria</taxon>
        <taxon>Halobacteriales</taxon>
        <taxon>Halococcaceae</taxon>
        <taxon>Halococcus</taxon>
    </lineage>
</organism>
<dbReference type="EMBL" id="AOMB01000014">
    <property type="protein sequence ID" value="EMA39946.1"/>
    <property type="molecule type" value="Genomic_DNA"/>
</dbReference>
<sequence length="107" mass="11786">MRIVADENVSDAIVNTVRSAGHDVELVRGAYGMGTDDTEIERRARTDDRAVLTHDEDFVGLDAPHAPILFMPNDSPTVVRTIGAINRLEEYGIDLTDGEFFLPDGWA</sequence>